<keyword evidence="1" id="KW-1133">Transmembrane helix</keyword>
<evidence type="ECO:0000256" key="1">
    <source>
        <dbReference type="SAM" id="Phobius"/>
    </source>
</evidence>
<feature type="transmembrane region" description="Helical" evidence="1">
    <location>
        <begin position="5"/>
        <end position="26"/>
    </location>
</feature>
<keyword evidence="1" id="KW-0472">Membrane</keyword>
<protein>
    <recommendedName>
        <fullName evidence="2">Major facilitator superfamily (MFS) profile domain-containing protein</fullName>
    </recommendedName>
</protein>
<sequence>MIGRLLAAAGAFTGTVIGGFLLGLLVARATGAGWWIAVGLFAGLAVGVVVIAAALRPFLRSS</sequence>
<dbReference type="PROSITE" id="PS50850">
    <property type="entry name" value="MFS"/>
    <property type="match status" value="1"/>
</dbReference>
<dbReference type="InterPro" id="IPR020846">
    <property type="entry name" value="MFS_dom"/>
</dbReference>
<dbReference type="GO" id="GO:0022857">
    <property type="term" value="F:transmembrane transporter activity"/>
    <property type="evidence" value="ECO:0007669"/>
    <property type="project" value="InterPro"/>
</dbReference>
<dbReference type="AlphaFoldDB" id="A0AAN1Y063"/>
<dbReference type="Proteomes" id="UP001317532">
    <property type="component" value="Chromosome"/>
</dbReference>
<evidence type="ECO:0000313" key="4">
    <source>
        <dbReference type="Proteomes" id="UP001317532"/>
    </source>
</evidence>
<dbReference type="EMBL" id="AP025523">
    <property type="protein sequence ID" value="BDE08166.1"/>
    <property type="molecule type" value="Genomic_DNA"/>
</dbReference>
<organism evidence="3 4">
    <name type="scientific">Vulcanimicrobium alpinum</name>
    <dbReference type="NCBI Taxonomy" id="3016050"/>
    <lineage>
        <taxon>Bacteria</taxon>
        <taxon>Bacillati</taxon>
        <taxon>Vulcanimicrobiota</taxon>
        <taxon>Vulcanimicrobiia</taxon>
        <taxon>Vulcanimicrobiales</taxon>
        <taxon>Vulcanimicrobiaceae</taxon>
        <taxon>Vulcanimicrobium</taxon>
    </lineage>
</organism>
<gene>
    <name evidence="3" type="ORF">WPS_34420</name>
</gene>
<dbReference type="RefSeq" id="WP_317995712.1">
    <property type="nucleotide sequence ID" value="NZ_AP025523.1"/>
</dbReference>
<dbReference type="KEGG" id="vab:WPS_34420"/>
<accession>A0AAN1Y063</accession>
<name>A0AAN1Y063_UNVUL</name>
<evidence type="ECO:0000259" key="2">
    <source>
        <dbReference type="PROSITE" id="PS50850"/>
    </source>
</evidence>
<feature type="transmembrane region" description="Helical" evidence="1">
    <location>
        <begin position="32"/>
        <end position="55"/>
    </location>
</feature>
<evidence type="ECO:0000313" key="3">
    <source>
        <dbReference type="EMBL" id="BDE08166.1"/>
    </source>
</evidence>
<proteinExistence type="predicted"/>
<keyword evidence="1" id="KW-0812">Transmembrane</keyword>
<feature type="domain" description="Major facilitator superfamily (MFS) profile" evidence="2">
    <location>
        <begin position="1"/>
        <end position="62"/>
    </location>
</feature>
<reference evidence="3 4" key="1">
    <citation type="journal article" date="2022" name="ISME Commun">
        <title>Vulcanimicrobium alpinus gen. nov. sp. nov., the first cultivated representative of the candidate phylum 'Eremiobacterota', is a metabolically versatile aerobic anoxygenic phototroph.</title>
        <authorList>
            <person name="Yabe S."/>
            <person name="Muto K."/>
            <person name="Abe K."/>
            <person name="Yokota A."/>
            <person name="Staudigel H."/>
            <person name="Tebo B.M."/>
        </authorList>
    </citation>
    <scope>NUCLEOTIDE SEQUENCE [LARGE SCALE GENOMIC DNA]</scope>
    <source>
        <strain evidence="3 4">WC8-2</strain>
    </source>
</reference>
<keyword evidence="4" id="KW-1185">Reference proteome</keyword>